<evidence type="ECO:0000313" key="2">
    <source>
        <dbReference type="EMBL" id="WHY49848.1"/>
    </source>
</evidence>
<evidence type="ECO:0000313" key="3">
    <source>
        <dbReference type="Proteomes" id="UP001178322"/>
    </source>
</evidence>
<feature type="region of interest" description="Disordered" evidence="1">
    <location>
        <begin position="1"/>
        <end position="31"/>
    </location>
</feature>
<feature type="compositionally biased region" description="Basic residues" evidence="1">
    <location>
        <begin position="17"/>
        <end position="26"/>
    </location>
</feature>
<name>A0AAX3WSU6_9BACI</name>
<dbReference type="EMBL" id="CP126101">
    <property type="protein sequence ID" value="WHY49848.1"/>
    <property type="molecule type" value="Genomic_DNA"/>
</dbReference>
<accession>A0AAX3WSU6</accession>
<sequence>MEHKKYSSNYHGEGKRAKPKRRKKQFNKNGIEIIGQREPRPKIINGVVFY</sequence>
<gene>
    <name evidence="2" type="ORF">QNH24_16100</name>
</gene>
<reference evidence="2" key="1">
    <citation type="submission" date="2023-05" db="EMBL/GenBank/DDBJ databases">
        <title>Comparative genomics of Bacillaceae isolates and their secondary metabolite potential.</title>
        <authorList>
            <person name="Song L."/>
            <person name="Nielsen L.J."/>
            <person name="Mohite O."/>
            <person name="Xu X."/>
            <person name="Weber T."/>
            <person name="Kovacs A.T."/>
        </authorList>
    </citation>
    <scope>NUCLEOTIDE SEQUENCE</scope>
    <source>
        <strain evidence="2">LY1</strain>
    </source>
</reference>
<proteinExistence type="predicted"/>
<evidence type="ECO:0000256" key="1">
    <source>
        <dbReference type="SAM" id="MobiDB-lite"/>
    </source>
</evidence>
<organism evidence="2 3">
    <name type="scientific">Lysinibacillus pakistanensis</name>
    <dbReference type="NCBI Taxonomy" id="759811"/>
    <lineage>
        <taxon>Bacteria</taxon>
        <taxon>Bacillati</taxon>
        <taxon>Bacillota</taxon>
        <taxon>Bacilli</taxon>
        <taxon>Bacillales</taxon>
        <taxon>Bacillaceae</taxon>
        <taxon>Lysinibacillus</taxon>
    </lineage>
</organism>
<dbReference type="Proteomes" id="UP001178322">
    <property type="component" value="Chromosome"/>
</dbReference>
<dbReference type="AlphaFoldDB" id="A0AAX3WSU6"/>
<dbReference type="RefSeq" id="WP_283868571.1">
    <property type="nucleotide sequence ID" value="NZ_CP126101.1"/>
</dbReference>
<protein>
    <submittedName>
        <fullName evidence="2">Uncharacterized protein</fullName>
    </submittedName>
</protein>